<comment type="similarity">
    <text evidence="9">Belongs to the glycosyltransferase 8 family. Glycogenin subfamily.</text>
</comment>
<dbReference type="InterPro" id="IPR050587">
    <property type="entry name" value="GNT1/Glycosyltrans_8"/>
</dbReference>
<dbReference type="GO" id="GO:0046872">
    <property type="term" value="F:metal ion binding"/>
    <property type="evidence" value="ECO:0007669"/>
    <property type="project" value="UniProtKB-KW"/>
</dbReference>
<dbReference type="FunFam" id="3.90.550.10:FF:000092">
    <property type="entry name" value="Glycogenin 2"/>
    <property type="match status" value="1"/>
</dbReference>
<evidence type="ECO:0000256" key="13">
    <source>
        <dbReference type="ARBA" id="ARBA00057883"/>
    </source>
</evidence>
<evidence type="ECO:0000256" key="4">
    <source>
        <dbReference type="ARBA" id="ARBA00022679"/>
    </source>
</evidence>
<dbReference type="GO" id="GO:0005978">
    <property type="term" value="P:glycogen biosynthetic process"/>
    <property type="evidence" value="ECO:0007669"/>
    <property type="project" value="UniProtKB-KW"/>
</dbReference>
<evidence type="ECO:0000256" key="7">
    <source>
        <dbReference type="ARBA" id="ARBA00023180"/>
    </source>
</evidence>
<dbReference type="GO" id="GO:0008466">
    <property type="term" value="F:glycogenin glucosyltransferase activity"/>
    <property type="evidence" value="ECO:0007669"/>
    <property type="project" value="UniProtKB-EC"/>
</dbReference>
<dbReference type="EC" id="2.4.1.186" evidence="10"/>
<feature type="transmembrane region" description="Helical" evidence="14">
    <location>
        <begin position="140"/>
        <end position="161"/>
    </location>
</feature>
<evidence type="ECO:0000256" key="1">
    <source>
        <dbReference type="ARBA" id="ARBA00001936"/>
    </source>
</evidence>
<dbReference type="SUPFAM" id="SSF53448">
    <property type="entry name" value="Nucleotide-diphospho-sugar transferases"/>
    <property type="match status" value="1"/>
</dbReference>
<evidence type="ECO:0000256" key="14">
    <source>
        <dbReference type="SAM" id="Phobius"/>
    </source>
</evidence>
<dbReference type="Gene3D" id="3.90.550.10">
    <property type="entry name" value="Spore Coat Polysaccharide Biosynthesis Protein SpsA, Chain A"/>
    <property type="match status" value="1"/>
</dbReference>
<dbReference type="AlphaFoldDB" id="A0AA85B7C0"/>
<evidence type="ECO:0000256" key="11">
    <source>
        <dbReference type="ARBA" id="ARBA00050886"/>
    </source>
</evidence>
<evidence type="ECO:0000256" key="2">
    <source>
        <dbReference type="ARBA" id="ARBA00004496"/>
    </source>
</evidence>
<evidence type="ECO:0000313" key="16">
    <source>
        <dbReference type="WBParaSite" id="SMTH1_36690.1"/>
    </source>
</evidence>
<evidence type="ECO:0000256" key="5">
    <source>
        <dbReference type="ARBA" id="ARBA00022723"/>
    </source>
</evidence>
<accession>A0AA85B7C0</accession>
<comment type="cofactor">
    <cofactor evidence="1">
        <name>Mn(2+)</name>
        <dbReference type="ChEBI" id="CHEBI:29035"/>
    </cofactor>
</comment>
<evidence type="ECO:0000256" key="9">
    <source>
        <dbReference type="ARBA" id="ARBA00038162"/>
    </source>
</evidence>
<keyword evidence="4" id="KW-0808">Transferase</keyword>
<keyword evidence="8" id="KW-0464">Manganese</keyword>
<dbReference type="Proteomes" id="UP000050791">
    <property type="component" value="Unassembled WGS sequence"/>
</dbReference>
<keyword evidence="14" id="KW-0472">Membrane</keyword>
<proteinExistence type="inferred from homology"/>
<evidence type="ECO:0000256" key="6">
    <source>
        <dbReference type="ARBA" id="ARBA00023056"/>
    </source>
</evidence>
<evidence type="ECO:0000256" key="10">
    <source>
        <dbReference type="ARBA" id="ARBA00038934"/>
    </source>
</evidence>
<dbReference type="GO" id="GO:0005737">
    <property type="term" value="C:cytoplasm"/>
    <property type="evidence" value="ECO:0007669"/>
    <property type="project" value="UniProtKB-SubCell"/>
</dbReference>
<comment type="catalytic activity">
    <reaction evidence="12">
        <text>L-tyrosyl-[glycogenin] + UDP-alpha-D-glucose = alpha-D-glucosyl-L-tyrosyl-[glycogenin] + UDP + H(+)</text>
        <dbReference type="Rhea" id="RHEA:23360"/>
        <dbReference type="Rhea" id="RHEA-COMP:14604"/>
        <dbReference type="Rhea" id="RHEA-COMP:14605"/>
        <dbReference type="ChEBI" id="CHEBI:15378"/>
        <dbReference type="ChEBI" id="CHEBI:46858"/>
        <dbReference type="ChEBI" id="CHEBI:58223"/>
        <dbReference type="ChEBI" id="CHEBI:58885"/>
        <dbReference type="ChEBI" id="CHEBI:140573"/>
        <dbReference type="EC" id="2.4.1.186"/>
    </reaction>
</comment>
<keyword evidence="14" id="KW-0812">Transmembrane</keyword>
<keyword evidence="6" id="KW-0320">Glycogen biosynthesis</keyword>
<keyword evidence="5" id="KW-0479">Metal-binding</keyword>
<keyword evidence="3" id="KW-0963">Cytoplasm</keyword>
<sequence length="230" mass="26194">MLDIMGSVFDHVEFVDVLDSKDETNLALLSRPDLGVTFTKLHCWRLTQYTKAVFMDADTMVLKNIDDLFEREELSAAPDPGWPDCFNSGVFVFKPHGSFDGGDQGLLNIFFSDWATKDIRLHLPFIYNVISQAFYSYPPAFIHFVIKFVLFILLALVEFIYDPRSSKTNPGESDFVGKLAQIEISQSSSSLTQASDESERQLAWERGQMDYMGSDSFEKIQNLLESKIKK</sequence>
<keyword evidence="14" id="KW-1133">Transmembrane helix</keyword>
<protein>
    <recommendedName>
        <fullName evidence="10">glycogenin glucosyltransferase</fullName>
        <ecNumber evidence="10">2.4.1.186</ecNumber>
    </recommendedName>
</protein>
<reference evidence="16" key="1">
    <citation type="submission" date="2023-11" db="UniProtKB">
        <authorList>
            <consortium name="WormBaseParasite"/>
        </authorList>
    </citation>
    <scope>IDENTIFICATION</scope>
</reference>
<evidence type="ECO:0000256" key="8">
    <source>
        <dbReference type="ARBA" id="ARBA00023211"/>
    </source>
</evidence>
<dbReference type="WBParaSite" id="SMTH1_36690.1">
    <property type="protein sequence ID" value="SMTH1_36690.1"/>
    <property type="gene ID" value="SMTH1_36690"/>
</dbReference>
<comment type="subcellular location">
    <subcellularLocation>
        <location evidence="2">Cytoplasm</location>
    </subcellularLocation>
</comment>
<organism evidence="15 16">
    <name type="scientific">Schistosoma mattheei</name>
    <dbReference type="NCBI Taxonomy" id="31246"/>
    <lineage>
        <taxon>Eukaryota</taxon>
        <taxon>Metazoa</taxon>
        <taxon>Spiralia</taxon>
        <taxon>Lophotrochozoa</taxon>
        <taxon>Platyhelminthes</taxon>
        <taxon>Trematoda</taxon>
        <taxon>Digenea</taxon>
        <taxon>Strigeidida</taxon>
        <taxon>Schistosomatoidea</taxon>
        <taxon>Schistosomatidae</taxon>
        <taxon>Schistosoma</taxon>
    </lineage>
</organism>
<name>A0AA85B7C0_9TREM</name>
<evidence type="ECO:0000256" key="3">
    <source>
        <dbReference type="ARBA" id="ARBA00022490"/>
    </source>
</evidence>
<comment type="function">
    <text evidence="13">Self-glucosylating initiator of glycogen synthesis. It catalyzes the formation of a short alpha (1,4)-glucosyl chain covalently attached via a glucose 1-O-tyrosyl linkage to internal tyrosine residues and these chains act as primers for the elongation reaction catalyzed by glycogen synthase.</text>
</comment>
<dbReference type="InterPro" id="IPR029044">
    <property type="entry name" value="Nucleotide-diphossugar_trans"/>
</dbReference>
<comment type="catalytic activity">
    <reaction evidence="11">
        <text>[1,4-alpha-D-glucosyl](n)-L-tyrosyl-[glycogenin] + UDP-alpha-D-glucose = [1,4-alpha-D-glucosyl](n+1)-L-tyrosyl-[glycogenin] + UDP + H(+)</text>
        <dbReference type="Rhea" id="RHEA:56560"/>
        <dbReference type="Rhea" id="RHEA-COMP:14606"/>
        <dbReference type="Rhea" id="RHEA-COMP:14607"/>
        <dbReference type="ChEBI" id="CHEBI:15378"/>
        <dbReference type="ChEBI" id="CHEBI:58223"/>
        <dbReference type="ChEBI" id="CHEBI:58885"/>
        <dbReference type="ChEBI" id="CHEBI:140574"/>
        <dbReference type="EC" id="2.4.1.186"/>
    </reaction>
</comment>
<keyword evidence="7" id="KW-0325">Glycoprotein</keyword>
<evidence type="ECO:0000256" key="12">
    <source>
        <dbReference type="ARBA" id="ARBA00052293"/>
    </source>
</evidence>
<evidence type="ECO:0000313" key="15">
    <source>
        <dbReference type="Proteomes" id="UP000050791"/>
    </source>
</evidence>
<dbReference type="PANTHER" id="PTHR11183">
    <property type="entry name" value="GLYCOGENIN SUBFAMILY MEMBER"/>
    <property type="match status" value="1"/>
</dbReference>